<evidence type="ECO:0000313" key="1">
    <source>
        <dbReference type="EMBL" id="VDG76160.1"/>
    </source>
</evidence>
<name>A0A7Z8Y9X9_9ACTO</name>
<reference evidence="1 2" key="1">
    <citation type="submission" date="2018-11" db="EMBL/GenBank/DDBJ databases">
        <authorList>
            <consortium name="Pathogen Informatics"/>
        </authorList>
    </citation>
    <scope>NUCLEOTIDE SEQUENCE [LARGE SCALE GENOMIC DNA]</scope>
    <source>
        <strain evidence="1 2">NCTC10327</strain>
    </source>
</reference>
<protein>
    <submittedName>
        <fullName evidence="1">Uncharacterized protein</fullName>
    </submittedName>
</protein>
<sequence>MGLKVSDGRGAARIVWTGVQLSEPWRIIGATTASEWVAGSGADSDVPALVDVRAPFNLQISYRLETRAGRVLARSSPIVLHPPTTGVDVVQSVYERTGINAQLLDTGDGAGIEAALETAWVPGNQYPVVSQSGVRRKSVAFEFLAALEDVEKLVGWVDRGDPIVIRTAYPMPSLPPSWQVAVTSLTHGIFSYDPPYLRRVSLEGWPCELPGGVRQAAATWRDVKTGWSSFAQLRDAGLSGRGLVEGGWIDA</sequence>
<evidence type="ECO:0000313" key="2">
    <source>
        <dbReference type="Proteomes" id="UP000269974"/>
    </source>
</evidence>
<gene>
    <name evidence="1" type="ORF">NCTC10327_00827</name>
</gene>
<proteinExistence type="predicted"/>
<dbReference type="Proteomes" id="UP000269974">
    <property type="component" value="Unassembled WGS sequence"/>
</dbReference>
<organism evidence="1 2">
    <name type="scientific">Actinobaculum suis</name>
    <dbReference type="NCBI Taxonomy" id="1657"/>
    <lineage>
        <taxon>Bacteria</taxon>
        <taxon>Bacillati</taxon>
        <taxon>Actinomycetota</taxon>
        <taxon>Actinomycetes</taxon>
        <taxon>Actinomycetales</taxon>
        <taxon>Actinomycetaceae</taxon>
        <taxon>Actinobaculum</taxon>
    </lineage>
</organism>
<dbReference type="AlphaFoldDB" id="A0A7Z8Y9X9"/>
<accession>A0A7Z8Y9X9</accession>
<dbReference type="EMBL" id="UYIO01000001">
    <property type="protein sequence ID" value="VDG76160.1"/>
    <property type="molecule type" value="Genomic_DNA"/>
</dbReference>
<comment type="caution">
    <text evidence="1">The sequence shown here is derived from an EMBL/GenBank/DDBJ whole genome shotgun (WGS) entry which is preliminary data.</text>
</comment>